<keyword evidence="5" id="KW-1185">Reference proteome</keyword>
<comment type="caution">
    <text evidence="2">Lacks conserved residue(s) required for the propagation of feature annotation.</text>
</comment>
<dbReference type="PANTHER" id="PTHR11085:SF10">
    <property type="entry name" value="NAD-DEPENDENT PROTEIN DEACYLASE SIRTUIN-5, MITOCHONDRIAL-RELATED"/>
    <property type="match status" value="1"/>
</dbReference>
<keyword evidence="2" id="KW-0862">Zinc</keyword>
<sequence>MYFGKKTSAFTEPSWARTEQLNKALETADAIVVGAGAGLSTSSGLHYSGPRFETHFGDFIEKYRFPDMYTAGFYPYPTPEEYWAYWSRHIYWNRYDRPVGEAYRLLLELVGGREYFVLTTNVDHCFQDAGFDEERIFATQGDYGLWQCSLPCCERTFGNEEAVRRMVELQRDMRIPTELVPKCPACGRPMAMHLRCDDRFVQDAAWYAAQARCTGFLSRHRTGRVVYLELGVGGNTPAIIKYPFWRFTRENPDAVYACINPEPWPLPVEIAPRAVWIGADIRKTLEEIIKSRAK</sequence>
<dbReference type="InterPro" id="IPR026590">
    <property type="entry name" value="Ssirtuin_cat_dom"/>
</dbReference>
<organism evidence="4 5">
    <name type="scientific">Oscillibacter hominis</name>
    <dbReference type="NCBI Taxonomy" id="2763056"/>
    <lineage>
        <taxon>Bacteria</taxon>
        <taxon>Bacillati</taxon>
        <taxon>Bacillota</taxon>
        <taxon>Clostridia</taxon>
        <taxon>Eubacteriales</taxon>
        <taxon>Oscillospiraceae</taxon>
        <taxon>Oscillibacter</taxon>
    </lineage>
</organism>
<evidence type="ECO:0000256" key="2">
    <source>
        <dbReference type="PROSITE-ProRule" id="PRU00236"/>
    </source>
</evidence>
<dbReference type="KEGG" id="ohi:H8790_04320"/>
<evidence type="ECO:0000313" key="4">
    <source>
        <dbReference type="EMBL" id="QNL45249.1"/>
    </source>
</evidence>
<gene>
    <name evidence="4" type="ORF">H8790_04320</name>
</gene>
<feature type="binding site" evidence="2">
    <location>
        <position position="186"/>
    </location>
    <ligand>
        <name>Zn(2+)</name>
        <dbReference type="ChEBI" id="CHEBI:29105"/>
    </ligand>
</feature>
<dbReference type="GO" id="GO:0046872">
    <property type="term" value="F:metal ion binding"/>
    <property type="evidence" value="ECO:0007669"/>
    <property type="project" value="UniProtKB-KW"/>
</dbReference>
<dbReference type="PROSITE" id="PS50305">
    <property type="entry name" value="SIRTUIN"/>
    <property type="match status" value="1"/>
</dbReference>
<dbReference type="PANTHER" id="PTHR11085">
    <property type="entry name" value="NAD-DEPENDENT PROTEIN DEACYLASE SIRTUIN-5, MITOCHONDRIAL-RELATED"/>
    <property type="match status" value="1"/>
</dbReference>
<proteinExistence type="predicted"/>
<dbReference type="GO" id="GO:0017136">
    <property type="term" value="F:histone deacetylase activity, NAD-dependent"/>
    <property type="evidence" value="ECO:0007669"/>
    <property type="project" value="TreeGrafter"/>
</dbReference>
<evidence type="ECO:0000313" key="5">
    <source>
        <dbReference type="Proteomes" id="UP000515960"/>
    </source>
</evidence>
<feature type="binding site" evidence="2">
    <location>
        <position position="148"/>
    </location>
    <ligand>
        <name>Zn(2+)</name>
        <dbReference type="ChEBI" id="CHEBI:29105"/>
    </ligand>
</feature>
<keyword evidence="2" id="KW-0479">Metal-binding</keyword>
<feature type="domain" description="Deacetylase sirtuin-type" evidence="3">
    <location>
        <begin position="11"/>
        <end position="291"/>
    </location>
</feature>
<keyword evidence="1" id="KW-0520">NAD</keyword>
<feature type="binding site" evidence="2">
    <location>
        <position position="153"/>
    </location>
    <ligand>
        <name>Zn(2+)</name>
        <dbReference type="ChEBI" id="CHEBI:29105"/>
    </ligand>
</feature>
<evidence type="ECO:0000259" key="3">
    <source>
        <dbReference type="PROSITE" id="PS50305"/>
    </source>
</evidence>
<dbReference type="GO" id="GO:0070403">
    <property type="term" value="F:NAD+ binding"/>
    <property type="evidence" value="ECO:0007669"/>
    <property type="project" value="TreeGrafter"/>
</dbReference>
<accession>A0A7G9B6R8</accession>
<dbReference type="Gene3D" id="3.40.50.1220">
    <property type="entry name" value="TPP-binding domain"/>
    <property type="match status" value="1"/>
</dbReference>
<dbReference type="Proteomes" id="UP000515960">
    <property type="component" value="Chromosome"/>
</dbReference>
<name>A0A7G9B6R8_9FIRM</name>
<reference evidence="4 5" key="1">
    <citation type="submission" date="2020-08" db="EMBL/GenBank/DDBJ databases">
        <authorList>
            <person name="Liu C."/>
            <person name="Sun Q."/>
        </authorList>
    </citation>
    <scope>NUCLEOTIDE SEQUENCE [LARGE SCALE GENOMIC DNA]</scope>
    <source>
        <strain evidence="4 5">NSJ-62</strain>
    </source>
</reference>
<protein>
    <submittedName>
        <fullName evidence="4">Sir2 silent information regulator family NAD-dependent deacetylase</fullName>
    </submittedName>
</protein>
<dbReference type="AlphaFoldDB" id="A0A7G9B6R8"/>
<evidence type="ECO:0000256" key="1">
    <source>
        <dbReference type="ARBA" id="ARBA00023027"/>
    </source>
</evidence>
<dbReference type="SUPFAM" id="SSF52467">
    <property type="entry name" value="DHS-like NAD/FAD-binding domain"/>
    <property type="match status" value="1"/>
</dbReference>
<dbReference type="RefSeq" id="WP_187333702.1">
    <property type="nucleotide sequence ID" value="NZ_CP060490.1"/>
</dbReference>
<dbReference type="EMBL" id="CP060490">
    <property type="protein sequence ID" value="QNL45249.1"/>
    <property type="molecule type" value="Genomic_DNA"/>
</dbReference>
<dbReference type="InterPro" id="IPR050134">
    <property type="entry name" value="NAD-dep_sirtuin_deacylases"/>
</dbReference>
<dbReference type="InterPro" id="IPR029035">
    <property type="entry name" value="DHS-like_NAD/FAD-binding_dom"/>
</dbReference>
<feature type="binding site" evidence="2">
    <location>
        <position position="183"/>
    </location>
    <ligand>
        <name>Zn(2+)</name>
        <dbReference type="ChEBI" id="CHEBI:29105"/>
    </ligand>
</feature>